<proteinExistence type="predicted"/>
<dbReference type="AlphaFoldDB" id="A0A084F0U5"/>
<organism evidence="1 2">
    <name type="scientific">Glaesserella parasuis</name>
    <name type="common">Haemophilus parasuis</name>
    <dbReference type="NCBI Taxonomy" id="738"/>
    <lineage>
        <taxon>Bacteria</taxon>
        <taxon>Pseudomonadati</taxon>
        <taxon>Pseudomonadota</taxon>
        <taxon>Gammaproteobacteria</taxon>
        <taxon>Pasteurellales</taxon>
        <taxon>Pasteurellaceae</taxon>
        <taxon>Glaesserella</taxon>
    </lineage>
</organism>
<dbReference type="RefSeq" id="WP_021119007.1">
    <property type="nucleotide sequence ID" value="NZ_CP015099.1"/>
</dbReference>
<dbReference type="Proteomes" id="UP001148834">
    <property type="component" value="Unassembled WGS sequence"/>
</dbReference>
<reference evidence="1" key="1">
    <citation type="submission" date="2022-09" db="EMBL/GenBank/DDBJ databases">
        <title>Molecular characterization of Glaesserella parasuis strains circulating in commercial swine farms using whole-genome sequencing.</title>
        <authorList>
            <person name="Mugabi R."/>
            <person name="Clavijo M."/>
            <person name="Li G."/>
        </authorList>
    </citation>
    <scope>NUCLEOTIDE SEQUENCE</scope>
    <source>
        <strain evidence="1">0435-53</strain>
    </source>
</reference>
<gene>
    <name evidence="1" type="ORF">N5925_04915</name>
</gene>
<sequence>MKLKEEQKDWIEGDLYFDFSNADKTLNFDNGGKGHGLQRVFKSVDFIVEDKDTYYFIEIKNPEDTNIPEKMKARQIESFKEKLKNQTLHKDLYKKFIGSLLFQSLQEGIPKKKFVYAIYLGLSNLDEAMLSQMKDDFIRSRPLIKEIANFRWNKGFAIQFFNFKTWNINFPQFKVVRTKDSKL</sequence>
<comment type="caution">
    <text evidence="1">The sequence shown here is derived from an EMBL/GenBank/DDBJ whole genome shotgun (WGS) entry which is preliminary data.</text>
</comment>
<evidence type="ECO:0000313" key="2">
    <source>
        <dbReference type="Proteomes" id="UP001148834"/>
    </source>
</evidence>
<accession>A0A084F0U5</accession>
<evidence type="ECO:0000313" key="1">
    <source>
        <dbReference type="EMBL" id="MDD2167960.1"/>
    </source>
</evidence>
<dbReference type="EMBL" id="JAODIR010000019">
    <property type="protein sequence ID" value="MDD2167960.1"/>
    <property type="molecule type" value="Genomic_DNA"/>
</dbReference>
<protein>
    <submittedName>
        <fullName evidence="1">Uncharacterized protein</fullName>
    </submittedName>
</protein>
<name>A0A084F0U5_GLAPU</name>
<dbReference type="OrthoDB" id="1551011at2"/>